<organism evidence="2 3">
    <name type="scientific">Urechidicola croceus</name>
    <dbReference type="NCBI Taxonomy" id="1850246"/>
    <lineage>
        <taxon>Bacteria</taxon>
        <taxon>Pseudomonadati</taxon>
        <taxon>Bacteroidota</taxon>
        <taxon>Flavobacteriia</taxon>
        <taxon>Flavobacteriales</taxon>
        <taxon>Flavobacteriaceae</taxon>
        <taxon>Urechidicola</taxon>
    </lineage>
</organism>
<feature type="transmembrane region" description="Helical" evidence="1">
    <location>
        <begin position="12"/>
        <end position="30"/>
    </location>
</feature>
<reference evidence="2 3" key="1">
    <citation type="submission" date="2016-10" db="EMBL/GenBank/DDBJ databases">
        <title>Lutibacter sp. LPB0138, isolated from marine gastropod.</title>
        <authorList>
            <person name="Kim E."/>
            <person name="Yi H."/>
        </authorList>
    </citation>
    <scope>NUCLEOTIDE SEQUENCE [LARGE SCALE GENOMIC DNA]</scope>
    <source>
        <strain evidence="2 3">LPB0138</strain>
    </source>
</reference>
<accession>A0A1D8P996</accession>
<keyword evidence="1" id="KW-0472">Membrane</keyword>
<evidence type="ECO:0000256" key="1">
    <source>
        <dbReference type="SAM" id="Phobius"/>
    </source>
</evidence>
<feature type="transmembrane region" description="Helical" evidence="1">
    <location>
        <begin position="36"/>
        <end position="55"/>
    </location>
</feature>
<keyword evidence="1" id="KW-1133">Transmembrane helix</keyword>
<dbReference type="EMBL" id="CP017478">
    <property type="protein sequence ID" value="AOW21119.1"/>
    <property type="molecule type" value="Genomic_DNA"/>
</dbReference>
<dbReference type="OrthoDB" id="1161417at2"/>
<keyword evidence="1" id="KW-0812">Transmembrane</keyword>
<proteinExistence type="predicted"/>
<evidence type="ECO:0000313" key="2">
    <source>
        <dbReference type="EMBL" id="AOW21119.1"/>
    </source>
</evidence>
<dbReference type="RefSeq" id="WP_070237283.1">
    <property type="nucleotide sequence ID" value="NZ_CP017478.1"/>
</dbReference>
<dbReference type="KEGG" id="lul:LPB138_10705"/>
<name>A0A1D8P996_9FLAO</name>
<protein>
    <submittedName>
        <fullName evidence="2">Uncharacterized protein</fullName>
    </submittedName>
</protein>
<dbReference type="Proteomes" id="UP000176050">
    <property type="component" value="Chromosome"/>
</dbReference>
<dbReference type="AlphaFoldDB" id="A0A1D8P996"/>
<sequence>MKKSISFKQDKPVTSIIIGLMLITLAIFSSTVLSQFIIMSLIGVLLLGYKFSYIISEDFKNKKVFSIFGIPIFKSKLELDFPEYISLFGANYSKRNDWGPVAAIGTNSNVDKIAIKLFKGNKNVTVFKSEKYEVSKNLADELSEMLKVELVDNVKN</sequence>
<keyword evidence="3" id="KW-1185">Reference proteome</keyword>
<dbReference type="STRING" id="1850246.LPB138_10705"/>
<evidence type="ECO:0000313" key="3">
    <source>
        <dbReference type="Proteomes" id="UP000176050"/>
    </source>
</evidence>
<gene>
    <name evidence="2" type="ORF">LPB138_10705</name>
</gene>